<accession>U7QKM7</accession>
<proteinExistence type="predicted"/>
<dbReference type="Proteomes" id="UP000017127">
    <property type="component" value="Unassembled WGS sequence"/>
</dbReference>
<sequence length="39" mass="4656">MLRTKGKLLQNIDFDSERLKPAGLHLEDFTYSIRFNQLF</sequence>
<dbReference type="AlphaFoldDB" id="U7QKM7"/>
<reference evidence="1 2" key="1">
    <citation type="journal article" date="2013" name="Front. Microbiol.">
        <title>Comparative genomic analyses of the cyanobacterium, Lyngbya aestuarii BL J, a powerful hydrogen producer.</title>
        <authorList>
            <person name="Kothari A."/>
            <person name="Vaughn M."/>
            <person name="Garcia-Pichel F."/>
        </authorList>
    </citation>
    <scope>NUCLEOTIDE SEQUENCE [LARGE SCALE GENOMIC DNA]</scope>
    <source>
        <strain evidence="1 2">BL J</strain>
    </source>
</reference>
<evidence type="ECO:0000313" key="1">
    <source>
        <dbReference type="EMBL" id="ERT07842.1"/>
    </source>
</evidence>
<organism evidence="1 2">
    <name type="scientific">Lyngbya aestuarii BL J</name>
    <dbReference type="NCBI Taxonomy" id="1348334"/>
    <lineage>
        <taxon>Bacteria</taxon>
        <taxon>Bacillati</taxon>
        <taxon>Cyanobacteriota</taxon>
        <taxon>Cyanophyceae</taxon>
        <taxon>Oscillatoriophycideae</taxon>
        <taxon>Oscillatoriales</taxon>
        <taxon>Microcoleaceae</taxon>
        <taxon>Lyngbya</taxon>
    </lineage>
</organism>
<dbReference type="EMBL" id="AUZM01000017">
    <property type="protein sequence ID" value="ERT07842.1"/>
    <property type="molecule type" value="Genomic_DNA"/>
</dbReference>
<gene>
    <name evidence="1" type="ORF">M595_2203</name>
</gene>
<keyword evidence="2" id="KW-1185">Reference proteome</keyword>
<evidence type="ECO:0000313" key="2">
    <source>
        <dbReference type="Proteomes" id="UP000017127"/>
    </source>
</evidence>
<comment type="caution">
    <text evidence="1">The sequence shown here is derived from an EMBL/GenBank/DDBJ whole genome shotgun (WGS) entry which is preliminary data.</text>
</comment>
<name>U7QKM7_9CYAN</name>
<protein>
    <submittedName>
        <fullName evidence="1">Uncharacterized protein</fullName>
    </submittedName>
</protein>